<dbReference type="EMBL" id="BSPC01000024">
    <property type="protein sequence ID" value="GLS19778.1"/>
    <property type="molecule type" value="Genomic_DNA"/>
</dbReference>
<proteinExistence type="predicted"/>
<dbReference type="RefSeq" id="WP_284312801.1">
    <property type="nucleotide sequence ID" value="NZ_BSPC01000024.1"/>
</dbReference>
<evidence type="ECO:0000313" key="2">
    <source>
        <dbReference type="Proteomes" id="UP001156882"/>
    </source>
</evidence>
<evidence type="ECO:0000313" key="1">
    <source>
        <dbReference type="EMBL" id="GLS19778.1"/>
    </source>
</evidence>
<reference evidence="2" key="1">
    <citation type="journal article" date="2019" name="Int. J. Syst. Evol. Microbiol.">
        <title>The Global Catalogue of Microorganisms (GCM) 10K type strain sequencing project: providing services to taxonomists for standard genome sequencing and annotation.</title>
        <authorList>
            <consortium name="The Broad Institute Genomics Platform"/>
            <consortium name="The Broad Institute Genome Sequencing Center for Infectious Disease"/>
            <person name="Wu L."/>
            <person name="Ma J."/>
        </authorList>
    </citation>
    <scope>NUCLEOTIDE SEQUENCE [LARGE SCALE GENOMIC DNA]</scope>
    <source>
        <strain evidence="2">NBRC 101365</strain>
    </source>
</reference>
<gene>
    <name evidence="1" type="ORF">GCM10007874_27950</name>
</gene>
<name>A0ABQ6CJ98_9HYPH</name>
<dbReference type="Proteomes" id="UP001156882">
    <property type="component" value="Unassembled WGS sequence"/>
</dbReference>
<protein>
    <submittedName>
        <fullName evidence="1">Uncharacterized protein</fullName>
    </submittedName>
</protein>
<sequence length="79" mass="8764">MPKHLPLRPQLYAEKVEALIARAVLEGGSLDLHREAERIAVSCGMSPAMARMDFQKTAHFIGHKARLGARAKVRIPDFS</sequence>
<accession>A0ABQ6CJ98</accession>
<keyword evidence="2" id="KW-1185">Reference proteome</keyword>
<comment type="caution">
    <text evidence="1">The sequence shown here is derived from an EMBL/GenBank/DDBJ whole genome shotgun (WGS) entry which is preliminary data.</text>
</comment>
<organism evidence="1 2">
    <name type="scientific">Labrys miyagiensis</name>
    <dbReference type="NCBI Taxonomy" id="346912"/>
    <lineage>
        <taxon>Bacteria</taxon>
        <taxon>Pseudomonadati</taxon>
        <taxon>Pseudomonadota</taxon>
        <taxon>Alphaproteobacteria</taxon>
        <taxon>Hyphomicrobiales</taxon>
        <taxon>Xanthobacteraceae</taxon>
        <taxon>Labrys</taxon>
    </lineage>
</organism>